<keyword evidence="9" id="KW-1185">Reference proteome</keyword>
<dbReference type="OrthoDB" id="3026777at2759"/>
<evidence type="ECO:0000259" key="7">
    <source>
        <dbReference type="PROSITE" id="PS50850"/>
    </source>
</evidence>
<dbReference type="PROSITE" id="PS50850">
    <property type="entry name" value="MFS"/>
    <property type="match status" value="1"/>
</dbReference>
<dbReference type="InterPro" id="IPR020846">
    <property type="entry name" value="MFS_dom"/>
</dbReference>
<dbReference type="OMA" id="DCEPCAP"/>
<dbReference type="PANTHER" id="PTHR23507">
    <property type="entry name" value="ZGC:174356"/>
    <property type="match status" value="1"/>
</dbReference>
<protein>
    <recommendedName>
        <fullName evidence="7">Major facilitator superfamily (MFS) profile domain-containing protein</fullName>
    </recommendedName>
</protein>
<dbReference type="GeneID" id="27690931"/>
<gene>
    <name evidence="8" type="ORF">SPPG_07734</name>
</gene>
<organism evidence="8 9">
    <name type="scientific">Spizellomyces punctatus (strain DAOM BR117)</name>
    <dbReference type="NCBI Taxonomy" id="645134"/>
    <lineage>
        <taxon>Eukaryota</taxon>
        <taxon>Fungi</taxon>
        <taxon>Fungi incertae sedis</taxon>
        <taxon>Chytridiomycota</taxon>
        <taxon>Chytridiomycota incertae sedis</taxon>
        <taxon>Chytridiomycetes</taxon>
        <taxon>Spizellomycetales</taxon>
        <taxon>Spizellomycetaceae</taxon>
        <taxon>Spizellomyces</taxon>
    </lineage>
</organism>
<feature type="transmembrane region" description="Helical" evidence="6">
    <location>
        <begin position="231"/>
        <end position="249"/>
    </location>
</feature>
<dbReference type="Gene3D" id="1.20.1250.20">
    <property type="entry name" value="MFS general substrate transporter like domains"/>
    <property type="match status" value="1"/>
</dbReference>
<dbReference type="InterPro" id="IPR011701">
    <property type="entry name" value="MFS"/>
</dbReference>
<keyword evidence="2 6" id="KW-0812">Transmembrane</keyword>
<evidence type="ECO:0000256" key="3">
    <source>
        <dbReference type="ARBA" id="ARBA00022989"/>
    </source>
</evidence>
<feature type="transmembrane region" description="Helical" evidence="6">
    <location>
        <begin position="198"/>
        <end position="219"/>
    </location>
</feature>
<dbReference type="SUPFAM" id="SSF103473">
    <property type="entry name" value="MFS general substrate transporter"/>
    <property type="match status" value="2"/>
</dbReference>
<accession>A0A0L0H886</accession>
<dbReference type="EMBL" id="KQ257466">
    <property type="protein sequence ID" value="KNC96908.1"/>
    <property type="molecule type" value="Genomic_DNA"/>
</dbReference>
<comment type="subcellular location">
    <subcellularLocation>
        <location evidence="1">Membrane</location>
        <topology evidence="1">Multi-pass membrane protein</topology>
    </subcellularLocation>
</comment>
<dbReference type="Pfam" id="PF07690">
    <property type="entry name" value="MFS_1"/>
    <property type="match status" value="1"/>
</dbReference>
<reference evidence="8 9" key="1">
    <citation type="submission" date="2009-08" db="EMBL/GenBank/DDBJ databases">
        <title>The Genome Sequence of Spizellomyces punctatus strain DAOM BR117.</title>
        <authorList>
            <consortium name="The Broad Institute Genome Sequencing Platform"/>
            <person name="Russ C."/>
            <person name="Cuomo C."/>
            <person name="Shea T."/>
            <person name="Young S.K."/>
            <person name="Zeng Q."/>
            <person name="Koehrsen M."/>
            <person name="Haas B."/>
            <person name="Borodovsky M."/>
            <person name="Guigo R."/>
            <person name="Alvarado L."/>
            <person name="Berlin A."/>
            <person name="Bochicchio J."/>
            <person name="Borenstein D."/>
            <person name="Chapman S."/>
            <person name="Chen Z."/>
            <person name="Engels R."/>
            <person name="Freedman E."/>
            <person name="Gellesch M."/>
            <person name="Goldberg J."/>
            <person name="Griggs A."/>
            <person name="Gujja S."/>
            <person name="Heiman D."/>
            <person name="Hepburn T."/>
            <person name="Howarth C."/>
            <person name="Jen D."/>
            <person name="Larson L."/>
            <person name="Lewis B."/>
            <person name="Mehta T."/>
            <person name="Park D."/>
            <person name="Pearson M."/>
            <person name="Roberts A."/>
            <person name="Saif S."/>
            <person name="Shenoy N."/>
            <person name="Sisk P."/>
            <person name="Stolte C."/>
            <person name="Sykes S."/>
            <person name="Thomson T."/>
            <person name="Walk T."/>
            <person name="White J."/>
            <person name="Yandava C."/>
            <person name="Burger G."/>
            <person name="Gray M.W."/>
            <person name="Holland P.W.H."/>
            <person name="King N."/>
            <person name="Lang F.B.F."/>
            <person name="Roger A.J."/>
            <person name="Ruiz-Trillo I."/>
            <person name="Lander E."/>
            <person name="Nusbaum C."/>
        </authorList>
    </citation>
    <scope>NUCLEOTIDE SEQUENCE [LARGE SCALE GENOMIC DNA]</scope>
    <source>
        <strain evidence="8 9">DAOM BR117</strain>
    </source>
</reference>
<dbReference type="PANTHER" id="PTHR23507:SF1">
    <property type="entry name" value="FI18259P1-RELATED"/>
    <property type="match status" value="1"/>
</dbReference>
<feature type="transmembrane region" description="Helical" evidence="6">
    <location>
        <begin position="134"/>
        <end position="155"/>
    </location>
</feature>
<feature type="transmembrane region" description="Helical" evidence="6">
    <location>
        <begin position="38"/>
        <end position="56"/>
    </location>
</feature>
<feature type="transmembrane region" description="Helical" evidence="6">
    <location>
        <begin position="167"/>
        <end position="186"/>
    </location>
</feature>
<sequence>MDTERNMLDASTNNEQDGESTPLLNDQKKNEPTNASKIYIIAAFVMAINFGAAVISKSFDQAVIALFCGKYYQANGRSPEPILGTVDQHDCTIPGVLTPAAEFSSMLVVLSTIPSIITILVAGHLSDIFGRKPVTLIWLLGLFIDVTMPFVVLHWNLNEYWLAVSKVVFGITGGEAAGVSLMVAAIADLTGSKDRARFLAVIQGFGMLAVMVGSLLGGWLVKYTSSFEPTFFLGVLCNTFAGVTYILFVPETRKPVRPSETTEVSALSVSKLLRVLRPLPHKIMLAAVLSTAMRSSFFFVLPFYAAQEFGWKTWENTLYFVEMCLLAAVANLLVLPNVEGWARQMWGSEQPHNPEREVAPLLEDGSRIDDELVVEDNPQRQQENVWRNAAIALNQVRIYACVELVHIILFAISNKAWIVYTILPIDAVASLGHVHARAIILDLVPRESYGIVNSIFNAVAIIGVTGLIKASSAIYSATSERLPNAVFIAFAGVSSFALMLVFLARVTRRA</sequence>
<dbReference type="InterPro" id="IPR036259">
    <property type="entry name" value="MFS_trans_sf"/>
</dbReference>
<evidence type="ECO:0000256" key="4">
    <source>
        <dbReference type="ARBA" id="ARBA00023136"/>
    </source>
</evidence>
<dbReference type="VEuPathDB" id="FungiDB:SPPG_07734"/>
<evidence type="ECO:0000313" key="8">
    <source>
        <dbReference type="EMBL" id="KNC96908.1"/>
    </source>
</evidence>
<feature type="transmembrane region" description="Helical" evidence="6">
    <location>
        <begin position="283"/>
        <end position="305"/>
    </location>
</feature>
<feature type="transmembrane region" description="Helical" evidence="6">
    <location>
        <begin position="484"/>
        <end position="504"/>
    </location>
</feature>
<evidence type="ECO:0000256" key="2">
    <source>
        <dbReference type="ARBA" id="ARBA00022692"/>
    </source>
</evidence>
<dbReference type="GO" id="GO:0022857">
    <property type="term" value="F:transmembrane transporter activity"/>
    <property type="evidence" value="ECO:0007669"/>
    <property type="project" value="InterPro"/>
</dbReference>
<evidence type="ECO:0000256" key="1">
    <source>
        <dbReference type="ARBA" id="ARBA00004141"/>
    </source>
</evidence>
<feature type="transmembrane region" description="Helical" evidence="6">
    <location>
        <begin position="317"/>
        <end position="335"/>
    </location>
</feature>
<feature type="domain" description="Major facilitator superfamily (MFS) profile" evidence="7">
    <location>
        <begin position="35"/>
        <end position="509"/>
    </location>
</feature>
<feature type="transmembrane region" description="Helical" evidence="6">
    <location>
        <begin position="455"/>
        <end position="478"/>
    </location>
</feature>
<dbReference type="RefSeq" id="XP_016604948.1">
    <property type="nucleotide sequence ID" value="XM_016755892.1"/>
</dbReference>
<feature type="region of interest" description="Disordered" evidence="5">
    <location>
        <begin position="1"/>
        <end position="29"/>
    </location>
</feature>
<keyword evidence="3 6" id="KW-1133">Transmembrane helix</keyword>
<dbReference type="AlphaFoldDB" id="A0A0L0H886"/>
<proteinExistence type="predicted"/>
<dbReference type="Proteomes" id="UP000053201">
    <property type="component" value="Unassembled WGS sequence"/>
</dbReference>
<evidence type="ECO:0000256" key="6">
    <source>
        <dbReference type="SAM" id="Phobius"/>
    </source>
</evidence>
<dbReference type="GO" id="GO:0016020">
    <property type="term" value="C:membrane"/>
    <property type="evidence" value="ECO:0007669"/>
    <property type="project" value="UniProtKB-SubCell"/>
</dbReference>
<evidence type="ECO:0000256" key="5">
    <source>
        <dbReference type="SAM" id="MobiDB-lite"/>
    </source>
</evidence>
<dbReference type="InParanoid" id="A0A0L0H886"/>
<feature type="transmembrane region" description="Helical" evidence="6">
    <location>
        <begin position="103"/>
        <end position="122"/>
    </location>
</feature>
<name>A0A0L0H886_SPIPD</name>
<evidence type="ECO:0000313" key="9">
    <source>
        <dbReference type="Proteomes" id="UP000053201"/>
    </source>
</evidence>
<keyword evidence="4 6" id="KW-0472">Membrane</keyword>